<keyword evidence="1 5" id="KW-0645">Protease</keyword>
<dbReference type="GO" id="GO:0004252">
    <property type="term" value="F:serine-type endopeptidase activity"/>
    <property type="evidence" value="ECO:0007669"/>
    <property type="project" value="UniProtKB-UniRule"/>
</dbReference>
<evidence type="ECO:0000256" key="1">
    <source>
        <dbReference type="ARBA" id="ARBA00022670"/>
    </source>
</evidence>
<sequence>MLAIALGLGLAMPGLQARPAPEAPQTQVQDLPLWLVVFDEPGAAAFRGFPASDRLRPALAATSPAATGARKYDAASPEARSYLGYLDELRRLRLGDAAAAVGRPLQAHYVYRHALNAVAVRISAEEAAVIAGLPGIRAVRPDFAYAPESDRSAAWVNADDVWNGNVPGVPARRGAGAIVGVVDGGINRSHTAFSGAGITNPRGAGNFLGWCSTNPSACNGKVIGLYDFIASGTGMADPSADASHGTHVASIAVGAQWLTYSGIAPDASLVHYRGCCTSTALLKSIDQGVADGVDVITMSIGGEQLQDPWTGVASAGYYDDAEAFLAAREAGIVVVKSAGNQGAGAGTITYPGNSPWMIAVAAASHDRYGTANGDRIATWSSRGPSVPFGVIKPDITAPGVDIDAAGTSGLASVARMSGTSMAAPQVAGAAAVLISIDPSRTPDQVVSALMLTARPTAKTGPITAADPHTRGAGVLDVARAARAGLYLAVPPNAFRNARANDWTGGAQNLNLPSLSHAACFRSCSLTRTFTRMPGSPASTYNVSVTMEDPQATLTPSLTSFVASNGGTAITFSIDVDDPALVDRWLYGTVTLTSTAGDGSPELRLPVAIYASPFSSEAAAAALAPIARTVDSERGFFDIDVSGMVPFTDARFATTDLVAPVVTTQTIPADPTTNPYDNPAQNYVRLVPVPIDASGAPFLVEASTSAANPDIDLYVGFDTNGNGLPDAGEELCDSISTGSNESCTVELTTGATAGNVWVMVQNYSGPGTNVTVRTLGLSTVASDAPTLVATGPGRVPEGAPFKLRVAWDDPGFVAGAERYGYLITRTAAGGNPIFTRLRLTRSGTGVVPYALAPAAARTVFLPAGGAHDRLYFDVPPGVTKMTLRTSNGSGSVSLYAARIDQPAGPAVAAAPPRGSASHSATGAGANQTIVINNPAAGRWYVTPVNTGGG</sequence>
<accession>A0A091BT32</accession>
<dbReference type="AlphaFoldDB" id="A0A091BT32"/>
<name>A0A091BT32_9GAMM</name>
<evidence type="ECO:0000259" key="7">
    <source>
        <dbReference type="Pfam" id="PF00082"/>
    </source>
</evidence>
<comment type="caution">
    <text evidence="8">The sequence shown here is derived from an EMBL/GenBank/DDBJ whole genome shotgun (WGS) entry which is preliminary data.</text>
</comment>
<dbReference type="eggNOG" id="COG1404">
    <property type="taxonomic scope" value="Bacteria"/>
</dbReference>
<keyword evidence="6" id="KW-0732">Signal</keyword>
<dbReference type="SUPFAM" id="SSF52743">
    <property type="entry name" value="Subtilisin-like"/>
    <property type="match status" value="1"/>
</dbReference>
<evidence type="ECO:0000256" key="3">
    <source>
        <dbReference type="ARBA" id="ARBA00022825"/>
    </source>
</evidence>
<feature type="chain" id="PRO_5001871871" description="Peptidase S8/S53 domain-containing protein" evidence="6">
    <location>
        <begin position="18"/>
        <end position="948"/>
    </location>
</feature>
<dbReference type="PROSITE" id="PS51892">
    <property type="entry name" value="SUBTILASE"/>
    <property type="match status" value="1"/>
</dbReference>
<keyword evidence="2 5" id="KW-0378">Hydrolase</keyword>
<proteinExistence type="inferred from homology"/>
<evidence type="ECO:0000313" key="8">
    <source>
        <dbReference type="EMBL" id="KFN47490.1"/>
    </source>
</evidence>
<feature type="domain" description="Peptidase S8/S53" evidence="7">
    <location>
        <begin position="174"/>
        <end position="456"/>
    </location>
</feature>
<protein>
    <recommendedName>
        <fullName evidence="7">Peptidase S8/S53 domain-containing protein</fullName>
    </recommendedName>
</protein>
<feature type="non-terminal residue" evidence="8">
    <location>
        <position position="948"/>
    </location>
</feature>
<dbReference type="Gene3D" id="2.60.120.380">
    <property type="match status" value="2"/>
</dbReference>
<dbReference type="Pfam" id="PF00082">
    <property type="entry name" value="Peptidase_S8"/>
    <property type="match status" value="1"/>
</dbReference>
<dbReference type="InterPro" id="IPR015500">
    <property type="entry name" value="Peptidase_S8_subtilisin-rel"/>
</dbReference>
<dbReference type="EMBL" id="AWXU01000065">
    <property type="protein sequence ID" value="KFN47490.1"/>
    <property type="molecule type" value="Genomic_DNA"/>
</dbReference>
<feature type="active site" description="Charge relay system" evidence="4 5">
    <location>
        <position position="244"/>
    </location>
</feature>
<gene>
    <name evidence="8" type="ORF">P873_14565</name>
</gene>
<evidence type="ECO:0000256" key="2">
    <source>
        <dbReference type="ARBA" id="ARBA00022801"/>
    </source>
</evidence>
<dbReference type="GO" id="GO:0006508">
    <property type="term" value="P:proteolysis"/>
    <property type="evidence" value="ECO:0007669"/>
    <property type="project" value="UniProtKB-KW"/>
</dbReference>
<evidence type="ECO:0000256" key="5">
    <source>
        <dbReference type="PROSITE-ProRule" id="PRU01240"/>
    </source>
</evidence>
<evidence type="ECO:0000313" key="9">
    <source>
        <dbReference type="Proteomes" id="UP000029391"/>
    </source>
</evidence>
<reference evidence="8 9" key="1">
    <citation type="submission" date="2013-09" db="EMBL/GenBank/DDBJ databases">
        <title>Genome sequencing of Arenimonas composti.</title>
        <authorList>
            <person name="Chen F."/>
            <person name="Wang G."/>
        </authorList>
    </citation>
    <scope>NUCLEOTIDE SEQUENCE [LARGE SCALE GENOMIC DNA]</scope>
    <source>
        <strain evidence="8 9">TR7-09</strain>
    </source>
</reference>
<dbReference type="InterPro" id="IPR045051">
    <property type="entry name" value="SBT"/>
</dbReference>
<dbReference type="PROSITE" id="PS00137">
    <property type="entry name" value="SUBTILASE_HIS"/>
    <property type="match status" value="1"/>
</dbReference>
<dbReference type="InterPro" id="IPR023828">
    <property type="entry name" value="Peptidase_S8_Ser-AS"/>
</dbReference>
<feature type="active site" description="Charge relay system" evidence="4 5">
    <location>
        <position position="183"/>
    </location>
</feature>
<keyword evidence="9" id="KW-1185">Reference proteome</keyword>
<organism evidence="8 9">
    <name type="scientific">Arenimonas composti TR7-09 = DSM 18010</name>
    <dbReference type="NCBI Taxonomy" id="1121013"/>
    <lineage>
        <taxon>Bacteria</taxon>
        <taxon>Pseudomonadati</taxon>
        <taxon>Pseudomonadota</taxon>
        <taxon>Gammaproteobacteria</taxon>
        <taxon>Lysobacterales</taxon>
        <taxon>Lysobacteraceae</taxon>
        <taxon>Arenimonas</taxon>
    </lineage>
</organism>
<dbReference type="Proteomes" id="UP000029391">
    <property type="component" value="Unassembled WGS sequence"/>
</dbReference>
<feature type="active site" description="Charge relay system" evidence="4 5">
    <location>
        <position position="420"/>
    </location>
</feature>
<evidence type="ECO:0000256" key="6">
    <source>
        <dbReference type="SAM" id="SignalP"/>
    </source>
</evidence>
<feature type="signal peptide" evidence="6">
    <location>
        <begin position="1"/>
        <end position="17"/>
    </location>
</feature>
<evidence type="ECO:0000256" key="4">
    <source>
        <dbReference type="PIRSR" id="PIRSR615500-1"/>
    </source>
</evidence>
<dbReference type="Gene3D" id="3.40.50.200">
    <property type="entry name" value="Peptidase S8/S53 domain"/>
    <property type="match status" value="1"/>
</dbReference>
<dbReference type="InterPro" id="IPR036852">
    <property type="entry name" value="Peptidase_S8/S53_dom_sf"/>
</dbReference>
<dbReference type="PROSITE" id="PS00138">
    <property type="entry name" value="SUBTILASE_SER"/>
    <property type="match status" value="1"/>
</dbReference>
<dbReference type="PRINTS" id="PR00723">
    <property type="entry name" value="SUBTILISIN"/>
</dbReference>
<dbReference type="PANTHER" id="PTHR10795">
    <property type="entry name" value="PROPROTEIN CONVERTASE SUBTILISIN/KEXIN"/>
    <property type="match status" value="1"/>
</dbReference>
<keyword evidence="3 5" id="KW-0720">Serine protease</keyword>
<dbReference type="InterPro" id="IPR022398">
    <property type="entry name" value="Peptidase_S8_His-AS"/>
</dbReference>
<dbReference type="InterPro" id="IPR000209">
    <property type="entry name" value="Peptidase_S8/S53_dom"/>
</dbReference>
<comment type="similarity">
    <text evidence="5">Belongs to the peptidase S8 family.</text>
</comment>